<evidence type="ECO:0000256" key="1">
    <source>
        <dbReference type="SAM" id="MobiDB-lite"/>
    </source>
</evidence>
<name>A0A3N4MCP9_9BACT</name>
<organism evidence="2 3">
    <name type="scientific">Chitinophaga barathri</name>
    <dbReference type="NCBI Taxonomy" id="1647451"/>
    <lineage>
        <taxon>Bacteria</taxon>
        <taxon>Pseudomonadati</taxon>
        <taxon>Bacteroidota</taxon>
        <taxon>Chitinophagia</taxon>
        <taxon>Chitinophagales</taxon>
        <taxon>Chitinophagaceae</taxon>
        <taxon>Chitinophaga</taxon>
    </lineage>
</organism>
<keyword evidence="3" id="KW-1185">Reference proteome</keyword>
<accession>A0A3N4MCP9</accession>
<reference evidence="3" key="1">
    <citation type="submission" date="2018-11" db="EMBL/GenBank/DDBJ databases">
        <title>Chitinophaga lutea sp.nov., isolate from arsenic contaminated soil.</title>
        <authorList>
            <person name="Zong Y."/>
        </authorList>
    </citation>
    <scope>NUCLEOTIDE SEQUENCE [LARGE SCALE GENOMIC DNA]</scope>
    <source>
        <strain evidence="3">YLT18</strain>
    </source>
</reference>
<evidence type="ECO:0000313" key="3">
    <source>
        <dbReference type="Proteomes" id="UP000279089"/>
    </source>
</evidence>
<dbReference type="Proteomes" id="UP000279089">
    <property type="component" value="Unassembled WGS sequence"/>
</dbReference>
<dbReference type="OrthoDB" id="657710at2"/>
<protein>
    <recommendedName>
        <fullName evidence="4">Outer membrane protein beta-barrel domain-containing protein</fullName>
    </recommendedName>
</protein>
<evidence type="ECO:0000313" key="2">
    <source>
        <dbReference type="EMBL" id="RPD41481.1"/>
    </source>
</evidence>
<sequence>MVLTTYKEQHTNPSGANNTFSPHTDCAVKAATQLTYSGINHQFMEHNHYPVRILLLWCLCLFTTAGSAQVTAQSLLSESPGREEGLYPPLSKDKKPKPTPPWYVDRFRVSAGVFFPINNTDVSVGTQDGTIGTNIDFENDLGFNKNTFTFMGDFQWRISRRSRLNFNYFRVARTSEYTLQRDITFGEHTYPVDGGIRAIFNTDIFRLSYGYAFFTNPKFEAGLLVGAHVVGLDAGIALYGNTASIEFRDDFGITAPLPDVGIWGGYAFSSRWYVNAEFDYLALTVGDYKGRILGYNLNVHYRIIDRLDAAIGYTGLNARVDADKERLVGYFKWGYNGPSLTVSYSFGKKPW</sequence>
<feature type="region of interest" description="Disordered" evidence="1">
    <location>
        <begin position="78"/>
        <end position="99"/>
    </location>
</feature>
<dbReference type="AlphaFoldDB" id="A0A3N4MCP9"/>
<evidence type="ECO:0008006" key="4">
    <source>
        <dbReference type="Google" id="ProtNLM"/>
    </source>
</evidence>
<proteinExistence type="predicted"/>
<comment type="caution">
    <text evidence="2">The sequence shown here is derived from an EMBL/GenBank/DDBJ whole genome shotgun (WGS) entry which is preliminary data.</text>
</comment>
<feature type="compositionally biased region" description="Polar residues" evidence="1">
    <location>
        <begin position="11"/>
        <end position="22"/>
    </location>
</feature>
<dbReference type="EMBL" id="RMBX01000004">
    <property type="protein sequence ID" value="RPD41481.1"/>
    <property type="molecule type" value="Genomic_DNA"/>
</dbReference>
<feature type="region of interest" description="Disordered" evidence="1">
    <location>
        <begin position="1"/>
        <end position="22"/>
    </location>
</feature>
<gene>
    <name evidence="2" type="ORF">EG028_09185</name>
</gene>